<evidence type="ECO:0000313" key="1">
    <source>
        <dbReference type="EMBL" id="CAD9410771.1"/>
    </source>
</evidence>
<sequence>MRSKSKLAAGTGATVVHNVALTHGSALSFGLTTSRGFMHAVAADTRPDGQRRPDEINPLFDGARVSLTLRAVHTFVSPDGRVYGAGATHKTWEALRSAVERAEPRAGAAQEEPPLQMGLGDTNSTAAAKSGFAATTPGICVGNEEIEQGQRLASAFRNENKVYGDAFDWEEVYGGGFNVLTSNDGAAVIGGDASAGVVLVQVPVL</sequence>
<name>A0A7S2BYT5_9STRA</name>
<organism evidence="1">
    <name type="scientific">Florenciella parvula</name>
    <dbReference type="NCBI Taxonomy" id="236787"/>
    <lineage>
        <taxon>Eukaryota</taxon>
        <taxon>Sar</taxon>
        <taxon>Stramenopiles</taxon>
        <taxon>Ochrophyta</taxon>
        <taxon>Dictyochophyceae</taxon>
        <taxon>Florenciellales</taxon>
        <taxon>Florenciella</taxon>
    </lineage>
</organism>
<gene>
    <name evidence="1" type="ORF">FPAR1323_LOCUS7361</name>
</gene>
<reference evidence="1" key="1">
    <citation type="submission" date="2021-01" db="EMBL/GenBank/DDBJ databases">
        <authorList>
            <person name="Corre E."/>
            <person name="Pelletier E."/>
            <person name="Niang G."/>
            <person name="Scheremetjew M."/>
            <person name="Finn R."/>
            <person name="Kale V."/>
            <person name="Holt S."/>
            <person name="Cochrane G."/>
            <person name="Meng A."/>
            <person name="Brown T."/>
            <person name="Cohen L."/>
        </authorList>
    </citation>
    <scope>NUCLEOTIDE SEQUENCE</scope>
    <source>
        <strain evidence="1">RCC1693</strain>
    </source>
</reference>
<proteinExistence type="predicted"/>
<dbReference type="AlphaFoldDB" id="A0A7S2BYT5"/>
<protein>
    <submittedName>
        <fullName evidence="1">Uncharacterized protein</fullName>
    </submittedName>
</protein>
<dbReference type="EMBL" id="HBGT01013699">
    <property type="protein sequence ID" value="CAD9410771.1"/>
    <property type="molecule type" value="Transcribed_RNA"/>
</dbReference>
<accession>A0A7S2BYT5</accession>